<reference evidence="1" key="1">
    <citation type="submission" date="2021-04" db="EMBL/GenBank/DDBJ databases">
        <authorList>
            <person name="Tunstrom K."/>
        </authorList>
    </citation>
    <scope>NUCLEOTIDE SEQUENCE</scope>
</reference>
<protein>
    <submittedName>
        <fullName evidence="1">(apollo) hypothetical protein</fullName>
    </submittedName>
</protein>
<dbReference type="AlphaFoldDB" id="A0A8S3WU47"/>
<name>A0A8S3WU47_PARAO</name>
<gene>
    <name evidence="1" type="ORF">PAPOLLO_LOCUS9257</name>
</gene>
<dbReference type="Proteomes" id="UP000691718">
    <property type="component" value="Unassembled WGS sequence"/>
</dbReference>
<dbReference type="OrthoDB" id="10433099at2759"/>
<accession>A0A8S3WU47</accession>
<organism evidence="1 2">
    <name type="scientific">Parnassius apollo</name>
    <name type="common">Apollo butterfly</name>
    <name type="synonym">Papilio apollo</name>
    <dbReference type="NCBI Taxonomy" id="110799"/>
    <lineage>
        <taxon>Eukaryota</taxon>
        <taxon>Metazoa</taxon>
        <taxon>Ecdysozoa</taxon>
        <taxon>Arthropoda</taxon>
        <taxon>Hexapoda</taxon>
        <taxon>Insecta</taxon>
        <taxon>Pterygota</taxon>
        <taxon>Neoptera</taxon>
        <taxon>Endopterygota</taxon>
        <taxon>Lepidoptera</taxon>
        <taxon>Glossata</taxon>
        <taxon>Ditrysia</taxon>
        <taxon>Papilionoidea</taxon>
        <taxon>Papilionidae</taxon>
        <taxon>Parnassiinae</taxon>
        <taxon>Parnassini</taxon>
        <taxon>Parnassius</taxon>
        <taxon>Parnassius</taxon>
    </lineage>
</organism>
<evidence type="ECO:0000313" key="1">
    <source>
        <dbReference type="EMBL" id="CAG4976446.1"/>
    </source>
</evidence>
<proteinExistence type="predicted"/>
<keyword evidence="2" id="KW-1185">Reference proteome</keyword>
<evidence type="ECO:0000313" key="2">
    <source>
        <dbReference type="Proteomes" id="UP000691718"/>
    </source>
</evidence>
<sequence>MQIKIFLTTILDLILCLPKKSHLKITRKLNRRNPFMWMKTCLQMNNFMQKEEIPGHLPPVVHLHVIFHLLQTMTQVTYH</sequence>
<comment type="caution">
    <text evidence="1">The sequence shown here is derived from an EMBL/GenBank/DDBJ whole genome shotgun (WGS) entry which is preliminary data.</text>
</comment>
<dbReference type="EMBL" id="CAJQZP010000676">
    <property type="protein sequence ID" value="CAG4976446.1"/>
    <property type="molecule type" value="Genomic_DNA"/>
</dbReference>